<dbReference type="InterPro" id="IPR023041">
    <property type="entry name" value="Glucose_rcpt_Git3-like_N"/>
</dbReference>
<keyword evidence="3" id="KW-0813">Transport</keyword>
<keyword evidence="6 9" id="KW-1133">Transmembrane helix</keyword>
<dbReference type="PANTHER" id="PTHR43341:SF15">
    <property type="entry name" value="GENERAL AMINO ACID PERMEASE AGP2"/>
    <property type="match status" value="1"/>
</dbReference>
<dbReference type="GO" id="GO:0016020">
    <property type="term" value="C:membrane"/>
    <property type="evidence" value="ECO:0007669"/>
    <property type="project" value="UniProtKB-SubCell"/>
</dbReference>
<dbReference type="PANTHER" id="PTHR43341">
    <property type="entry name" value="AMINO ACID PERMEASE"/>
    <property type="match status" value="1"/>
</dbReference>
<dbReference type="InterPro" id="IPR004840">
    <property type="entry name" value="Amino_acid_permease_CS"/>
</dbReference>
<keyword evidence="14" id="KW-1185">Reference proteome</keyword>
<feature type="compositionally biased region" description="Polar residues" evidence="8">
    <location>
        <begin position="1244"/>
        <end position="1253"/>
    </location>
</feature>
<comment type="caution">
    <text evidence="13">The sequence shown here is derived from an EMBL/GenBank/DDBJ whole genome shotgun (WGS) entry which is preliminary data.</text>
</comment>
<feature type="transmembrane region" description="Helical" evidence="9">
    <location>
        <begin position="103"/>
        <end position="130"/>
    </location>
</feature>
<dbReference type="InterPro" id="IPR050524">
    <property type="entry name" value="APC_YAT"/>
</dbReference>
<dbReference type="InterPro" id="IPR022596">
    <property type="entry name" value="GPR1/2/3_C"/>
</dbReference>
<dbReference type="Gene3D" id="1.20.1070.10">
    <property type="entry name" value="Rhodopsin 7-helix transmembrane proteins"/>
    <property type="match status" value="1"/>
</dbReference>
<dbReference type="Pfam" id="PF11710">
    <property type="entry name" value="Git3"/>
    <property type="match status" value="1"/>
</dbReference>
<feature type="region of interest" description="Disordered" evidence="8">
    <location>
        <begin position="1144"/>
        <end position="1171"/>
    </location>
</feature>
<gene>
    <name evidence="13" type="ORF">KQ657_000135</name>
</gene>
<comment type="similarity">
    <text evidence="2">Belongs to the amino acid-polyamine-organocation (APC) superfamily. YAT (TC 2.A.3.10) family.</text>
</comment>
<feature type="region of interest" description="Disordered" evidence="8">
    <location>
        <begin position="1219"/>
        <end position="1294"/>
    </location>
</feature>
<feature type="compositionally biased region" description="Polar residues" evidence="8">
    <location>
        <begin position="1020"/>
        <end position="1037"/>
    </location>
</feature>
<keyword evidence="4 9" id="KW-0812">Transmembrane</keyword>
<feature type="domain" description="Amino acid permease/ SLC12A" evidence="10">
    <location>
        <begin position="73"/>
        <end position="536"/>
    </location>
</feature>
<evidence type="ECO:0000256" key="2">
    <source>
        <dbReference type="ARBA" id="ARBA00006983"/>
    </source>
</evidence>
<organism evidence="13 14">
    <name type="scientific">Scheffersomyces spartinae</name>
    <dbReference type="NCBI Taxonomy" id="45513"/>
    <lineage>
        <taxon>Eukaryota</taxon>
        <taxon>Fungi</taxon>
        <taxon>Dikarya</taxon>
        <taxon>Ascomycota</taxon>
        <taxon>Saccharomycotina</taxon>
        <taxon>Pichiomycetes</taxon>
        <taxon>Debaryomycetaceae</taxon>
        <taxon>Scheffersomyces</taxon>
    </lineage>
</organism>
<dbReference type="EMBL" id="JAHMUF010000001">
    <property type="protein sequence ID" value="KAG7196123.1"/>
    <property type="molecule type" value="Genomic_DNA"/>
</dbReference>
<accession>A0A9P7VDG5</accession>
<evidence type="ECO:0000256" key="7">
    <source>
        <dbReference type="ARBA" id="ARBA00023136"/>
    </source>
</evidence>
<evidence type="ECO:0000259" key="12">
    <source>
        <dbReference type="Pfam" id="PF11970"/>
    </source>
</evidence>
<feature type="region of interest" description="Disordered" evidence="8">
    <location>
        <begin position="1313"/>
        <end position="1359"/>
    </location>
</feature>
<evidence type="ECO:0000256" key="1">
    <source>
        <dbReference type="ARBA" id="ARBA00004141"/>
    </source>
</evidence>
<feature type="compositionally biased region" description="Low complexity" evidence="8">
    <location>
        <begin position="1009"/>
        <end position="1019"/>
    </location>
</feature>
<dbReference type="FunFam" id="1.20.1740.10:FF:000006">
    <property type="entry name" value="General amino acid permease"/>
    <property type="match status" value="1"/>
</dbReference>
<dbReference type="GO" id="GO:0015171">
    <property type="term" value="F:amino acid transmembrane transporter activity"/>
    <property type="evidence" value="ECO:0007669"/>
    <property type="project" value="TreeGrafter"/>
</dbReference>
<feature type="transmembrane region" description="Helical" evidence="9">
    <location>
        <begin position="478"/>
        <end position="501"/>
    </location>
</feature>
<evidence type="ECO:0000256" key="3">
    <source>
        <dbReference type="ARBA" id="ARBA00022448"/>
    </source>
</evidence>
<evidence type="ECO:0000259" key="11">
    <source>
        <dbReference type="Pfam" id="PF11710"/>
    </source>
</evidence>
<evidence type="ECO:0000256" key="8">
    <source>
        <dbReference type="SAM" id="MobiDB-lite"/>
    </source>
</evidence>
<evidence type="ECO:0000256" key="6">
    <source>
        <dbReference type="ARBA" id="ARBA00022989"/>
    </source>
</evidence>
<evidence type="ECO:0000256" key="5">
    <source>
        <dbReference type="ARBA" id="ARBA00022970"/>
    </source>
</evidence>
<feature type="transmembrane region" description="Helical" evidence="9">
    <location>
        <begin position="435"/>
        <end position="458"/>
    </location>
</feature>
<dbReference type="SUPFAM" id="SSF81321">
    <property type="entry name" value="Family A G protein-coupled receptor-like"/>
    <property type="match status" value="1"/>
</dbReference>
<feature type="transmembrane region" description="Helical" evidence="9">
    <location>
        <begin position="183"/>
        <end position="204"/>
    </location>
</feature>
<keyword evidence="5" id="KW-0029">Amino-acid transport</keyword>
<feature type="transmembrane region" description="Helical" evidence="9">
    <location>
        <begin position="623"/>
        <end position="646"/>
    </location>
</feature>
<proteinExistence type="inferred from homology"/>
<feature type="transmembrane region" description="Helical" evidence="9">
    <location>
        <begin position="304"/>
        <end position="325"/>
    </location>
</feature>
<keyword evidence="7 9" id="KW-0472">Membrane</keyword>
<feature type="transmembrane region" description="Helical" evidence="9">
    <location>
        <begin position="210"/>
        <end position="231"/>
    </location>
</feature>
<feature type="region of interest" description="Disordered" evidence="8">
    <location>
        <begin position="1009"/>
        <end position="1037"/>
    </location>
</feature>
<feature type="transmembrane region" description="Helical" evidence="9">
    <location>
        <begin position="154"/>
        <end position="176"/>
    </location>
</feature>
<evidence type="ECO:0000259" key="10">
    <source>
        <dbReference type="Pfam" id="PF00324"/>
    </source>
</evidence>
<feature type="transmembrane region" description="Helical" evidence="9">
    <location>
        <begin position="513"/>
        <end position="532"/>
    </location>
</feature>
<dbReference type="GeneID" id="66113509"/>
<evidence type="ECO:0000256" key="9">
    <source>
        <dbReference type="SAM" id="Phobius"/>
    </source>
</evidence>
<feature type="transmembrane region" description="Helical" evidence="9">
    <location>
        <begin position="74"/>
        <end position="96"/>
    </location>
</feature>
<feature type="domain" description="G protein-coupled receptor GPR1/2/3 C-terminal" evidence="12">
    <location>
        <begin position="910"/>
        <end position="985"/>
    </location>
</feature>
<feature type="transmembrane region" description="Helical" evidence="9">
    <location>
        <begin position="923"/>
        <end position="942"/>
    </location>
</feature>
<reference evidence="13" key="1">
    <citation type="submission" date="2021-03" db="EMBL/GenBank/DDBJ databases">
        <authorList>
            <person name="Palmer J.M."/>
        </authorList>
    </citation>
    <scope>NUCLEOTIDE SEQUENCE</scope>
    <source>
        <strain evidence="13">ARV_011</strain>
    </source>
</reference>
<dbReference type="Pfam" id="PF11970">
    <property type="entry name" value="GPR_Gpa2_C"/>
    <property type="match status" value="1"/>
</dbReference>
<feature type="transmembrane region" description="Helical" evidence="9">
    <location>
        <begin position="406"/>
        <end position="423"/>
    </location>
</feature>
<feature type="domain" description="Glucose receptor Git3-like N-terminal" evidence="11">
    <location>
        <begin position="620"/>
        <end position="821"/>
    </location>
</feature>
<feature type="compositionally biased region" description="Polar residues" evidence="8">
    <location>
        <begin position="1147"/>
        <end position="1162"/>
    </location>
</feature>
<sequence>MGFAKFLQDNFIPHTPKDPLNDHGLATTDDVFLSSPLKSEGKKNEDVATIHTTETTSTAPQTVGLHRKLHGRHVQLLGIGATIGLALFVAIGKALAKGGPLNLLLAFIIWSVPILCITVSTAEMVCYLPIVSPFVRMAGRCCDEALEVATAWNFWFLCCAQIPFEVVTVNLIIHFWRDDYSPAITLAVQVVLYFLINVLGVSVYGEVEFWLSFGKIILAVGLLFFTFITMVGGNPKHDAFGFQYWKNPGPMAEFIATGDLGRFQGFLACLIQACFTFAGPEYVSLVASETINPRKTLPSAFKQVFIRLTVFFIGGALSVGILVAYNDPILKETMGASKPGAGGSPYVIAMQRLGIDVLPQIMNVLLLTAAFSAGNSYTFCSSRTLYGFALDGYAPKFLTATTKTGIPIYCMLLSLSWSLILFLQVDSQASKVLDWIINIITSCQLINFCVLCFVYIFFRKAYIAQGFPRENLPFKSWYQPYTAICGLVFAFVLLFVSSYTVFLPHKWNYKSFLYSYLFIFLDIIIFVGYKLVKRTKWRNPMEVDLVTGLAEVETHETELYEKYSREGKTVVNGKVKQGFFNRRTPEMSSATSISPMEVISALVSRNENQLNDFTNHQAFVQRVLSVSASTTSIVFVLAAFYCFLFIDPKRFVFRHHLIFFLLLFDLLKAVVLLLYPARVLTHDLAYYNDNFCQVVGFFSAFAIEGADIAILSFAIHTSLLIFKPNLTFKVTNGTSTRTEGGLYSYRWYIYGISFLLPGLLAGLAFLNPNRRGYDSFVCWCYLPQDPVWSRFVLSWVPRYCILIIIIGIYCAIYFHVIKEFKLLGGVFTTMHKRSKIVPSHSYQEEKPSFFSALKFLFDRIREFFIPELVLPDGDEEKLPKKEAEEESNHNQERPQLYDQEFHRQNLDNFRKRQKVIKKQMKSIFVYPIAYILLWLFPFILYITQVNYESTHKPIYWLNCMGAFMQPLFGFVDSLVFFYRERPWQHTIMKTFEREYGSILSESLVNGSSSTSASQAESHSVASSGNQNATSPEKGTEETQFANYNANRSSIRRQSQVSSKQLRNQSLYSQKESLVIPSLVNIDEYPLWRRRLSSLKLPFFALPTDENVLKLQLKELNKKLSQQQAGPRSSGSQIHDSLYPGGTGIYHYSNQSGQAGQGATSLGSGPKGPSDFSNILGGGSLDEGAFRQLDNFSFNKSGTTVGNAGGALVNVSNASFRSRAMSHISHASHGKSSRASIGSKRSSHGGASSRNRQLSFVDPHLKSDVPHESAEQHIASNSNTGVSNSGPQASHLAPPLAKTGYSFVTQKVHEKNTTPISGVHTPYASPRTSATLFGDGSGDSLKKSSNYSTNTIGERTSDSDDDLDFLQFLRQCRP</sequence>
<feature type="transmembrane region" description="Helical" evidence="9">
    <location>
        <begin position="954"/>
        <end position="978"/>
    </location>
</feature>
<name>A0A9P7VDG5_9ASCO</name>
<comment type="subcellular location">
    <subcellularLocation>
        <location evidence="1">Membrane</location>
        <topology evidence="1">Multi-pass membrane protein</topology>
    </subcellularLocation>
</comment>
<evidence type="ECO:0000256" key="4">
    <source>
        <dbReference type="ARBA" id="ARBA00022692"/>
    </source>
</evidence>
<dbReference type="Gene3D" id="1.20.1740.10">
    <property type="entry name" value="Amino acid/polyamine transporter I"/>
    <property type="match status" value="1"/>
</dbReference>
<feature type="compositionally biased region" description="Basic and acidic residues" evidence="8">
    <location>
        <begin position="1258"/>
        <end position="1270"/>
    </location>
</feature>
<feature type="compositionally biased region" description="Polar residues" evidence="8">
    <location>
        <begin position="1273"/>
        <end position="1287"/>
    </location>
</feature>
<dbReference type="PROSITE" id="PS00218">
    <property type="entry name" value="AMINO_ACID_PERMEASE_1"/>
    <property type="match status" value="1"/>
</dbReference>
<feature type="transmembrane region" description="Helical" evidence="9">
    <location>
        <begin position="658"/>
        <end position="677"/>
    </location>
</feature>
<protein>
    <submittedName>
        <fullName evidence="13">Uncharacterized protein</fullName>
    </submittedName>
</protein>
<evidence type="ECO:0000313" key="13">
    <source>
        <dbReference type="EMBL" id="KAG7196123.1"/>
    </source>
</evidence>
<dbReference type="Pfam" id="PF00324">
    <property type="entry name" value="AA_permease"/>
    <property type="match status" value="1"/>
</dbReference>
<evidence type="ECO:0000313" key="14">
    <source>
        <dbReference type="Proteomes" id="UP000790833"/>
    </source>
</evidence>
<feature type="transmembrane region" description="Helical" evidence="9">
    <location>
        <begin position="697"/>
        <end position="722"/>
    </location>
</feature>
<dbReference type="RefSeq" id="XP_043051668.1">
    <property type="nucleotide sequence ID" value="XM_043190991.1"/>
</dbReference>
<dbReference type="InterPro" id="IPR004841">
    <property type="entry name" value="AA-permease/SLC12A_dom"/>
</dbReference>
<dbReference type="OrthoDB" id="10062876at2759"/>
<feature type="transmembrane region" description="Helical" evidence="9">
    <location>
        <begin position="796"/>
        <end position="816"/>
    </location>
</feature>
<feature type="transmembrane region" description="Helical" evidence="9">
    <location>
        <begin position="747"/>
        <end position="766"/>
    </location>
</feature>
<dbReference type="Proteomes" id="UP000790833">
    <property type="component" value="Unassembled WGS sequence"/>
</dbReference>